<protein>
    <submittedName>
        <fullName evidence="1">LuxR family transcriptional regulator</fullName>
    </submittedName>
</protein>
<dbReference type="OrthoDB" id="5190473at2"/>
<dbReference type="InterPro" id="IPR011051">
    <property type="entry name" value="RmlC_Cupin_sf"/>
</dbReference>
<evidence type="ECO:0000313" key="1">
    <source>
        <dbReference type="EMBL" id="RMB61805.1"/>
    </source>
</evidence>
<dbReference type="RefSeq" id="WP_121900352.1">
    <property type="nucleotide sequence ID" value="NZ_REFW01000001.1"/>
</dbReference>
<dbReference type="SUPFAM" id="SSF51182">
    <property type="entry name" value="RmlC-like cupins"/>
    <property type="match status" value="1"/>
</dbReference>
<comment type="caution">
    <text evidence="1">The sequence shown here is derived from an EMBL/GenBank/DDBJ whole genome shotgun (WGS) entry which is preliminary data.</text>
</comment>
<dbReference type="Gene3D" id="2.60.120.10">
    <property type="entry name" value="Jelly Rolls"/>
    <property type="match status" value="1"/>
</dbReference>
<dbReference type="EMBL" id="REFW01000001">
    <property type="protein sequence ID" value="RMB61805.1"/>
    <property type="molecule type" value="Genomic_DNA"/>
</dbReference>
<dbReference type="AlphaFoldDB" id="A0A3M0G9Y4"/>
<organism evidence="1 2">
    <name type="scientific">Tessaracoccus antarcticus</name>
    <dbReference type="NCBI Taxonomy" id="2479848"/>
    <lineage>
        <taxon>Bacteria</taxon>
        <taxon>Bacillati</taxon>
        <taxon>Actinomycetota</taxon>
        <taxon>Actinomycetes</taxon>
        <taxon>Propionibacteriales</taxon>
        <taxon>Propionibacteriaceae</taxon>
        <taxon>Tessaracoccus</taxon>
    </lineage>
</organism>
<dbReference type="PANTHER" id="PTHR37694:SF1">
    <property type="entry name" value="SLR8022 PROTEIN"/>
    <property type="match status" value="1"/>
</dbReference>
<name>A0A3M0G9Y4_9ACTN</name>
<dbReference type="InterPro" id="IPR014710">
    <property type="entry name" value="RmlC-like_jellyroll"/>
</dbReference>
<gene>
    <name evidence="1" type="ORF">EAX62_04105</name>
</gene>
<sequence>MNKLNVAAKSRELAKQAATASSGRASQTVFGGHEKQLRQTVIAMREGTTLAEHANPGEATLLVISGRLWLTSGEDRWSGREMDYLVVPDARHGIEAETDTTFVLTVMMPPR</sequence>
<proteinExistence type="predicted"/>
<keyword evidence="2" id="KW-1185">Reference proteome</keyword>
<dbReference type="Proteomes" id="UP000275256">
    <property type="component" value="Unassembled WGS sequence"/>
</dbReference>
<dbReference type="PANTHER" id="PTHR37694">
    <property type="entry name" value="SLR8022 PROTEIN"/>
    <property type="match status" value="1"/>
</dbReference>
<evidence type="ECO:0000313" key="2">
    <source>
        <dbReference type="Proteomes" id="UP000275256"/>
    </source>
</evidence>
<reference evidence="1 2" key="1">
    <citation type="submission" date="2018-10" db="EMBL/GenBank/DDBJ databases">
        <title>Tessaracoccus antarcticuss sp. nov., isolated from sediment.</title>
        <authorList>
            <person name="Zhou L.Y."/>
            <person name="Du Z.J."/>
        </authorList>
    </citation>
    <scope>NUCLEOTIDE SEQUENCE [LARGE SCALE GENOMIC DNA]</scope>
    <source>
        <strain evidence="1 2">JDX10</strain>
    </source>
</reference>
<accession>A0A3M0G9Y4</accession>